<dbReference type="CDD" id="cd23507">
    <property type="entry name" value="hydrophobin_I"/>
    <property type="match status" value="1"/>
</dbReference>
<reference evidence="7 8" key="1">
    <citation type="submission" date="2021-08" db="EMBL/GenBank/DDBJ databases">
        <title>Draft Genome Sequence of Phanerochaete sordida strain YK-624.</title>
        <authorList>
            <person name="Mori T."/>
            <person name="Dohra H."/>
            <person name="Suzuki T."/>
            <person name="Kawagishi H."/>
            <person name="Hirai H."/>
        </authorList>
    </citation>
    <scope>NUCLEOTIDE SEQUENCE [LARGE SCALE GENOMIC DNA]</scope>
    <source>
        <strain evidence="7 8">YK-624</strain>
    </source>
</reference>
<evidence type="ECO:0000256" key="4">
    <source>
        <dbReference type="ARBA" id="ARBA00022525"/>
    </source>
</evidence>
<comment type="subcellular location">
    <subcellularLocation>
        <location evidence="1 6">Secreted</location>
        <location evidence="1 6">Cell wall</location>
    </subcellularLocation>
</comment>
<evidence type="ECO:0000313" key="7">
    <source>
        <dbReference type="EMBL" id="GJE85284.1"/>
    </source>
</evidence>
<feature type="chain" id="PRO_5040534111" description="Hydrophobin" evidence="6">
    <location>
        <begin position="18"/>
        <end position="111"/>
    </location>
</feature>
<evidence type="ECO:0000256" key="2">
    <source>
        <dbReference type="ARBA" id="ARBA00010446"/>
    </source>
</evidence>
<name>A0A9P3L894_9APHY</name>
<dbReference type="Proteomes" id="UP000703269">
    <property type="component" value="Unassembled WGS sequence"/>
</dbReference>
<keyword evidence="3 6" id="KW-0134">Cell wall</keyword>
<dbReference type="InterPro" id="IPR001338">
    <property type="entry name" value="Class_I_Hydrophobin"/>
</dbReference>
<evidence type="ECO:0000313" key="8">
    <source>
        <dbReference type="Proteomes" id="UP000703269"/>
    </source>
</evidence>
<proteinExistence type="inferred from homology"/>
<keyword evidence="4 6" id="KW-0964">Secreted</keyword>
<evidence type="ECO:0000256" key="5">
    <source>
        <dbReference type="ARBA" id="ARBA00023157"/>
    </source>
</evidence>
<dbReference type="AlphaFoldDB" id="A0A9P3L894"/>
<comment type="caution">
    <text evidence="7">The sequence shown here is derived from an EMBL/GenBank/DDBJ whole genome shotgun (WGS) entry which is preliminary data.</text>
</comment>
<dbReference type="GO" id="GO:0009277">
    <property type="term" value="C:fungal-type cell wall"/>
    <property type="evidence" value="ECO:0007669"/>
    <property type="project" value="InterPro"/>
</dbReference>
<evidence type="ECO:0000256" key="3">
    <source>
        <dbReference type="ARBA" id="ARBA00022512"/>
    </source>
</evidence>
<keyword evidence="5 6" id="KW-1015">Disulfide bond</keyword>
<evidence type="ECO:0000256" key="1">
    <source>
        <dbReference type="ARBA" id="ARBA00004191"/>
    </source>
</evidence>
<keyword evidence="6" id="KW-0732">Signal</keyword>
<dbReference type="Pfam" id="PF01185">
    <property type="entry name" value="Hydrophobin"/>
    <property type="match status" value="1"/>
</dbReference>
<organism evidence="7 8">
    <name type="scientific">Phanerochaete sordida</name>
    <dbReference type="NCBI Taxonomy" id="48140"/>
    <lineage>
        <taxon>Eukaryota</taxon>
        <taxon>Fungi</taxon>
        <taxon>Dikarya</taxon>
        <taxon>Basidiomycota</taxon>
        <taxon>Agaricomycotina</taxon>
        <taxon>Agaricomycetes</taxon>
        <taxon>Polyporales</taxon>
        <taxon>Phanerochaetaceae</taxon>
        <taxon>Phanerochaete</taxon>
    </lineage>
</organism>
<keyword evidence="8" id="KW-1185">Reference proteome</keyword>
<dbReference type="OrthoDB" id="4225815at2759"/>
<comment type="similarity">
    <text evidence="2 6">Belongs to the fungal hydrophobin family.</text>
</comment>
<protein>
    <recommendedName>
        <fullName evidence="6">Hydrophobin</fullName>
    </recommendedName>
</protein>
<feature type="signal peptide" evidence="6">
    <location>
        <begin position="1"/>
        <end position="17"/>
    </location>
</feature>
<accession>A0A9P3L894</accession>
<dbReference type="GO" id="GO:0005199">
    <property type="term" value="F:structural constituent of cell wall"/>
    <property type="evidence" value="ECO:0007669"/>
    <property type="project" value="InterPro"/>
</dbReference>
<dbReference type="EMBL" id="BPQB01000002">
    <property type="protein sequence ID" value="GJE85284.1"/>
    <property type="molecule type" value="Genomic_DNA"/>
</dbReference>
<evidence type="ECO:0000256" key="6">
    <source>
        <dbReference type="RuleBase" id="RU365009"/>
    </source>
</evidence>
<dbReference type="SMART" id="SM00075">
    <property type="entry name" value="HYDRO"/>
    <property type="match status" value="1"/>
</dbReference>
<sequence>MRCFTAVILAPPAFALAAATAKSRQLGGDSNYCNPGPSACCDSLYGPESTVGKALVAQHGLASNPDAEVGHVGLNCVPYVNVLGGNTCSSNPVCCRAVGGIVSLGCIPVLL</sequence>
<gene>
    <name evidence="7" type="ORF">PsYK624_013630</name>
</gene>